<accession>A0ABR5CK27</accession>
<dbReference type="Pfam" id="PF13340">
    <property type="entry name" value="DUF4096"/>
    <property type="match status" value="1"/>
</dbReference>
<evidence type="ECO:0000313" key="3">
    <source>
        <dbReference type="Proteomes" id="UP000052068"/>
    </source>
</evidence>
<reference evidence="2 3" key="1">
    <citation type="submission" date="2015-03" db="EMBL/GenBank/DDBJ databases">
        <title>Draft Genome Sequences of Agrobacterium nepotum Strain 39/7T (= CFBP 7436T = LMG 26435T) and Agrobacterium sp. Strain KFB 330 (= CFBP 8308 = LMG 28674).</title>
        <authorList>
            <person name="Kuzmanovic N."/>
            <person name="Pulawska J."/>
            <person name="Obradovic A."/>
        </authorList>
    </citation>
    <scope>NUCLEOTIDE SEQUENCE [LARGE SCALE GENOMIC DNA]</scope>
    <source>
        <strain evidence="2 3">39/7</strain>
    </source>
</reference>
<sequence>MARISPHFPRLHGVARVDDRRVISGILYVIRNELQWKDAPAQAAHRESNAMERYAAFTPNIKPGDVLQLGNTNIRFTCNKA</sequence>
<name>A0ABR5CK27_9HYPH</name>
<gene>
    <name evidence="2" type="ORF">RS75_24495</name>
</gene>
<evidence type="ECO:0000313" key="2">
    <source>
        <dbReference type="EMBL" id="KJF65202.1"/>
    </source>
</evidence>
<proteinExistence type="predicted"/>
<dbReference type="RefSeq" id="WP_052679763.1">
    <property type="nucleotide sequence ID" value="NZ_JWJH01000052.1"/>
</dbReference>
<dbReference type="Proteomes" id="UP000052068">
    <property type="component" value="Unassembled WGS sequence"/>
</dbReference>
<evidence type="ECO:0000259" key="1">
    <source>
        <dbReference type="Pfam" id="PF13340"/>
    </source>
</evidence>
<organism evidence="2 3">
    <name type="scientific">Rhizobium nepotum 39/7</name>
    <dbReference type="NCBI Taxonomy" id="1368418"/>
    <lineage>
        <taxon>Bacteria</taxon>
        <taxon>Pseudomonadati</taxon>
        <taxon>Pseudomonadota</taxon>
        <taxon>Alphaproteobacteria</taxon>
        <taxon>Hyphomicrobiales</taxon>
        <taxon>Rhizobiaceae</taxon>
        <taxon>Rhizobium/Agrobacterium group</taxon>
        <taxon>Rhizobium</taxon>
    </lineage>
</organism>
<feature type="domain" description="Insertion element IS402-like" evidence="1">
    <location>
        <begin position="2"/>
        <end position="54"/>
    </location>
</feature>
<keyword evidence="3" id="KW-1185">Reference proteome</keyword>
<protein>
    <recommendedName>
        <fullName evidence="1">Insertion element IS402-like domain-containing protein</fullName>
    </recommendedName>
</protein>
<dbReference type="EMBL" id="JWJH01000052">
    <property type="protein sequence ID" value="KJF65202.1"/>
    <property type="molecule type" value="Genomic_DNA"/>
</dbReference>
<dbReference type="InterPro" id="IPR025161">
    <property type="entry name" value="IS402-like_dom"/>
</dbReference>
<comment type="caution">
    <text evidence="2">The sequence shown here is derived from an EMBL/GenBank/DDBJ whole genome shotgun (WGS) entry which is preliminary data.</text>
</comment>